<feature type="chain" id="PRO_5013984223" description="Hydrophobin" evidence="7">
    <location>
        <begin position="21"/>
        <end position="118"/>
    </location>
</feature>
<evidence type="ECO:0000256" key="7">
    <source>
        <dbReference type="RuleBase" id="RU365009"/>
    </source>
</evidence>
<dbReference type="InterPro" id="IPR001338">
    <property type="entry name" value="Class_I_Hydrophobin"/>
</dbReference>
<gene>
    <name evidence="8" type="ORF">WOLCODRAFT_165744</name>
</gene>
<evidence type="ECO:0000256" key="2">
    <source>
        <dbReference type="ARBA" id="ARBA00010446"/>
    </source>
</evidence>
<evidence type="ECO:0000256" key="6">
    <source>
        <dbReference type="ARBA" id="ARBA00023157"/>
    </source>
</evidence>
<sequence length="118" mass="12191">MFRNVLLVLALSIQMLVVMSDACLTHHTTRGMSQCLGTVQCCEGETFSKDSEGAYALMQVLGISVDALSKKVLATGCSSSGIGILNGNTCKSSPMCCDDNSFGGLVGIGCNDIGSTSL</sequence>
<keyword evidence="9" id="KW-1185">Reference proteome</keyword>
<evidence type="ECO:0000313" key="9">
    <source>
        <dbReference type="Proteomes" id="UP000218811"/>
    </source>
</evidence>
<feature type="signal peptide" evidence="7">
    <location>
        <begin position="1"/>
        <end position="20"/>
    </location>
</feature>
<evidence type="ECO:0000313" key="8">
    <source>
        <dbReference type="EMBL" id="PCH34689.1"/>
    </source>
</evidence>
<comment type="similarity">
    <text evidence="2 7">Belongs to the fungal hydrophobin family.</text>
</comment>
<name>A0A2H3J7I3_WOLCO</name>
<dbReference type="GO" id="GO:0005199">
    <property type="term" value="F:structural constituent of cell wall"/>
    <property type="evidence" value="ECO:0007669"/>
    <property type="project" value="InterPro"/>
</dbReference>
<keyword evidence="5 7" id="KW-0732">Signal</keyword>
<organism evidence="8 9">
    <name type="scientific">Wolfiporia cocos (strain MD-104)</name>
    <name type="common">Brown rot fungus</name>
    <dbReference type="NCBI Taxonomy" id="742152"/>
    <lineage>
        <taxon>Eukaryota</taxon>
        <taxon>Fungi</taxon>
        <taxon>Dikarya</taxon>
        <taxon>Basidiomycota</taxon>
        <taxon>Agaricomycotina</taxon>
        <taxon>Agaricomycetes</taxon>
        <taxon>Polyporales</taxon>
        <taxon>Phaeolaceae</taxon>
        <taxon>Wolfiporia</taxon>
    </lineage>
</organism>
<accession>A0A2H3J7I3</accession>
<keyword evidence="4 7" id="KW-0964">Secreted</keyword>
<dbReference type="GO" id="GO:0009277">
    <property type="term" value="C:fungal-type cell wall"/>
    <property type="evidence" value="ECO:0007669"/>
    <property type="project" value="InterPro"/>
</dbReference>
<dbReference type="EMBL" id="KB467832">
    <property type="protein sequence ID" value="PCH34689.1"/>
    <property type="molecule type" value="Genomic_DNA"/>
</dbReference>
<comment type="subcellular location">
    <subcellularLocation>
        <location evidence="1 7">Secreted</location>
        <location evidence="1 7">Cell wall</location>
    </subcellularLocation>
</comment>
<keyword evidence="6 7" id="KW-1015">Disulfide bond</keyword>
<dbReference type="PROSITE" id="PS00956">
    <property type="entry name" value="HYDROPHOBIN"/>
    <property type="match status" value="1"/>
</dbReference>
<dbReference type="Pfam" id="PF01185">
    <property type="entry name" value="Hydrophobin"/>
    <property type="match status" value="1"/>
</dbReference>
<evidence type="ECO:0000256" key="4">
    <source>
        <dbReference type="ARBA" id="ARBA00022525"/>
    </source>
</evidence>
<dbReference type="InterPro" id="IPR019778">
    <property type="entry name" value="Class_I_Hydrophobin_CS"/>
</dbReference>
<dbReference type="CDD" id="cd23507">
    <property type="entry name" value="hydrophobin_I"/>
    <property type="match status" value="1"/>
</dbReference>
<dbReference type="OrthoDB" id="4225815at2759"/>
<keyword evidence="3 7" id="KW-0134">Cell wall</keyword>
<evidence type="ECO:0000256" key="1">
    <source>
        <dbReference type="ARBA" id="ARBA00004191"/>
    </source>
</evidence>
<evidence type="ECO:0000256" key="5">
    <source>
        <dbReference type="ARBA" id="ARBA00022729"/>
    </source>
</evidence>
<dbReference type="AlphaFoldDB" id="A0A2H3J7I3"/>
<dbReference type="Proteomes" id="UP000218811">
    <property type="component" value="Unassembled WGS sequence"/>
</dbReference>
<evidence type="ECO:0000256" key="3">
    <source>
        <dbReference type="ARBA" id="ARBA00022512"/>
    </source>
</evidence>
<dbReference type="SMART" id="SM00075">
    <property type="entry name" value="HYDRO"/>
    <property type="match status" value="1"/>
</dbReference>
<proteinExistence type="inferred from homology"/>
<reference evidence="8 9" key="1">
    <citation type="journal article" date="2012" name="Science">
        <title>The Paleozoic origin of enzymatic lignin decomposition reconstructed from 31 fungal genomes.</title>
        <authorList>
            <person name="Floudas D."/>
            <person name="Binder M."/>
            <person name="Riley R."/>
            <person name="Barry K."/>
            <person name="Blanchette R.A."/>
            <person name="Henrissat B."/>
            <person name="Martinez A.T."/>
            <person name="Otillar R."/>
            <person name="Spatafora J.W."/>
            <person name="Yadav J.S."/>
            <person name="Aerts A."/>
            <person name="Benoit I."/>
            <person name="Boyd A."/>
            <person name="Carlson A."/>
            <person name="Copeland A."/>
            <person name="Coutinho P.M."/>
            <person name="de Vries R.P."/>
            <person name="Ferreira P."/>
            <person name="Findley K."/>
            <person name="Foster B."/>
            <person name="Gaskell J."/>
            <person name="Glotzer D."/>
            <person name="Gorecki P."/>
            <person name="Heitman J."/>
            <person name="Hesse C."/>
            <person name="Hori C."/>
            <person name="Igarashi K."/>
            <person name="Jurgens J.A."/>
            <person name="Kallen N."/>
            <person name="Kersten P."/>
            <person name="Kohler A."/>
            <person name="Kuees U."/>
            <person name="Kumar T.K.A."/>
            <person name="Kuo A."/>
            <person name="LaButti K."/>
            <person name="Larrondo L.F."/>
            <person name="Lindquist E."/>
            <person name="Ling A."/>
            <person name="Lombard V."/>
            <person name="Lucas S."/>
            <person name="Lundell T."/>
            <person name="Martin R."/>
            <person name="McLaughlin D.J."/>
            <person name="Morgenstern I."/>
            <person name="Morin E."/>
            <person name="Murat C."/>
            <person name="Nagy L.G."/>
            <person name="Nolan M."/>
            <person name="Ohm R.A."/>
            <person name="Patyshakuliyeva A."/>
            <person name="Rokas A."/>
            <person name="Ruiz-Duenas F.J."/>
            <person name="Sabat G."/>
            <person name="Salamov A."/>
            <person name="Samejima M."/>
            <person name="Schmutz J."/>
            <person name="Slot J.C."/>
            <person name="St John F."/>
            <person name="Stenlid J."/>
            <person name="Sun H."/>
            <person name="Sun S."/>
            <person name="Syed K."/>
            <person name="Tsang A."/>
            <person name="Wiebenga A."/>
            <person name="Young D."/>
            <person name="Pisabarro A."/>
            <person name="Eastwood D.C."/>
            <person name="Martin F."/>
            <person name="Cullen D."/>
            <person name="Grigoriev I.V."/>
            <person name="Hibbett D.S."/>
        </authorList>
    </citation>
    <scope>NUCLEOTIDE SEQUENCE [LARGE SCALE GENOMIC DNA]</scope>
    <source>
        <strain evidence="8 9">MD-104</strain>
    </source>
</reference>
<protein>
    <recommendedName>
        <fullName evidence="7">Hydrophobin</fullName>
    </recommendedName>
</protein>